<keyword evidence="2" id="KW-1133">Transmembrane helix</keyword>
<reference evidence="3" key="1">
    <citation type="submission" date="2022-10" db="EMBL/GenBank/DDBJ databases">
        <title>The complete genomes of actinobacterial strains from the NBC collection.</title>
        <authorList>
            <person name="Joergensen T.S."/>
            <person name="Alvarez Arevalo M."/>
            <person name="Sterndorff E.B."/>
            <person name="Faurdal D."/>
            <person name="Vuksanovic O."/>
            <person name="Mourched A.-S."/>
            <person name="Charusanti P."/>
            <person name="Shaw S."/>
            <person name="Blin K."/>
            <person name="Weber T."/>
        </authorList>
    </citation>
    <scope>NUCLEOTIDE SEQUENCE</scope>
    <source>
        <strain evidence="3">NBC_00189</strain>
    </source>
</reference>
<dbReference type="EMBL" id="CP108133">
    <property type="protein sequence ID" value="WTP49020.1"/>
    <property type="molecule type" value="Genomic_DNA"/>
</dbReference>
<accession>A0ABZ1JGZ5</accession>
<keyword evidence="2" id="KW-0812">Transmembrane</keyword>
<evidence type="ECO:0000313" key="3">
    <source>
        <dbReference type="EMBL" id="WTP49020.1"/>
    </source>
</evidence>
<gene>
    <name evidence="3" type="ORF">OG288_12315</name>
</gene>
<evidence type="ECO:0000313" key="4">
    <source>
        <dbReference type="Proteomes" id="UP001432166"/>
    </source>
</evidence>
<feature type="compositionally biased region" description="Low complexity" evidence="1">
    <location>
        <begin position="351"/>
        <end position="363"/>
    </location>
</feature>
<dbReference type="RefSeq" id="WP_328937436.1">
    <property type="nucleotide sequence ID" value="NZ_CP108133.1"/>
</dbReference>
<protein>
    <recommendedName>
        <fullName evidence="5">CPBP family intramembrane metalloprotease</fullName>
    </recommendedName>
</protein>
<feature type="transmembrane region" description="Helical" evidence="2">
    <location>
        <begin position="76"/>
        <end position="93"/>
    </location>
</feature>
<dbReference type="Proteomes" id="UP001432166">
    <property type="component" value="Chromosome"/>
</dbReference>
<feature type="transmembrane region" description="Helical" evidence="2">
    <location>
        <begin position="262"/>
        <end position="295"/>
    </location>
</feature>
<sequence>MPEPATTKRIKQNFRVKDLLPPRGALTFPAASTPPFRVLAELAGLLFLVCFAGLANGVVIVAGMYGVRWEPQDLRWIDLVQVGCAAVASVWLVRRELVRSAGDHVPQWQWWRFRAAMALGLATVCTAIPDPSVLHRDVGPALFGCVTAWLAVEVCRAHQVWPDSRLPATAARRLDDWKIGGAGVLACYATGLLFALLVVLFREVGPEALPVMQGSQMSSLGIAGPVGHILAIVHAVLIEDVVVVVATVVLMKAVRRPTWEIYTVVCVLEIALHAYFGIAAIGAVAFAAGRVWLYLRYRRLLPLMLSHAVYDGRSLVQWLPGNFEWATLPALAALYFLIELRLEKAAGKGTSSAPSPLPSDAAAGNEARTP</sequence>
<feature type="transmembrane region" description="Helical" evidence="2">
    <location>
        <begin position="179"/>
        <end position="202"/>
    </location>
</feature>
<feature type="region of interest" description="Disordered" evidence="1">
    <location>
        <begin position="347"/>
        <end position="370"/>
    </location>
</feature>
<evidence type="ECO:0000256" key="1">
    <source>
        <dbReference type="SAM" id="MobiDB-lite"/>
    </source>
</evidence>
<keyword evidence="4" id="KW-1185">Reference proteome</keyword>
<proteinExistence type="predicted"/>
<evidence type="ECO:0000256" key="2">
    <source>
        <dbReference type="SAM" id="Phobius"/>
    </source>
</evidence>
<evidence type="ECO:0008006" key="5">
    <source>
        <dbReference type="Google" id="ProtNLM"/>
    </source>
</evidence>
<feature type="transmembrane region" description="Helical" evidence="2">
    <location>
        <begin position="42"/>
        <end position="64"/>
    </location>
</feature>
<name>A0ABZ1JGZ5_9ACTN</name>
<feature type="transmembrane region" description="Helical" evidence="2">
    <location>
        <begin position="222"/>
        <end position="250"/>
    </location>
</feature>
<keyword evidence="2" id="KW-0472">Membrane</keyword>
<organism evidence="3 4">
    <name type="scientific">Streptomyces tauricus</name>
    <dbReference type="NCBI Taxonomy" id="68274"/>
    <lineage>
        <taxon>Bacteria</taxon>
        <taxon>Bacillati</taxon>
        <taxon>Actinomycetota</taxon>
        <taxon>Actinomycetes</taxon>
        <taxon>Kitasatosporales</taxon>
        <taxon>Streptomycetaceae</taxon>
        <taxon>Streptomyces</taxon>
        <taxon>Streptomyces aurantiacus group</taxon>
    </lineage>
</organism>